<comment type="caution">
    <text evidence="1">The sequence shown here is derived from an EMBL/GenBank/DDBJ whole genome shotgun (WGS) entry which is preliminary data.</text>
</comment>
<organism evidence="1 2">
    <name type="scientific">Actinoplanes campanulatus</name>
    <dbReference type="NCBI Taxonomy" id="113559"/>
    <lineage>
        <taxon>Bacteria</taxon>
        <taxon>Bacillati</taxon>
        <taxon>Actinomycetota</taxon>
        <taxon>Actinomycetes</taxon>
        <taxon>Micromonosporales</taxon>
        <taxon>Micromonosporaceae</taxon>
        <taxon>Actinoplanes</taxon>
    </lineage>
</organism>
<name>A0A7W5AN10_9ACTN</name>
<evidence type="ECO:0000313" key="1">
    <source>
        <dbReference type="EMBL" id="MBB3099065.1"/>
    </source>
</evidence>
<gene>
    <name evidence="1" type="ORF">FHR83_006771</name>
</gene>
<dbReference type="Proteomes" id="UP000590749">
    <property type="component" value="Unassembled WGS sequence"/>
</dbReference>
<keyword evidence="2" id="KW-1185">Reference proteome</keyword>
<accession>A0A7W5AN10</accession>
<protein>
    <submittedName>
        <fullName evidence="1">Uncharacterized protein</fullName>
    </submittedName>
</protein>
<dbReference type="EMBL" id="JACHXF010000017">
    <property type="protein sequence ID" value="MBB3099065.1"/>
    <property type="molecule type" value="Genomic_DNA"/>
</dbReference>
<dbReference type="RefSeq" id="WP_183225143.1">
    <property type="nucleotide sequence ID" value="NZ_BMPW01000020.1"/>
</dbReference>
<sequence>MSARVGTLDYYLGMDAAELDLLEQRVQAEPAVGWVAETAKQRLLDRIAAVREMRGEQVAG</sequence>
<evidence type="ECO:0000313" key="2">
    <source>
        <dbReference type="Proteomes" id="UP000590749"/>
    </source>
</evidence>
<dbReference type="AlphaFoldDB" id="A0A7W5AN10"/>
<proteinExistence type="predicted"/>
<reference evidence="1 2" key="1">
    <citation type="submission" date="2020-08" db="EMBL/GenBank/DDBJ databases">
        <title>Genomic Encyclopedia of Type Strains, Phase III (KMG-III): the genomes of soil and plant-associated and newly described type strains.</title>
        <authorList>
            <person name="Whitman W."/>
        </authorList>
    </citation>
    <scope>NUCLEOTIDE SEQUENCE [LARGE SCALE GENOMIC DNA]</scope>
    <source>
        <strain evidence="1 2">CECT 3287</strain>
    </source>
</reference>